<dbReference type="EMBL" id="CAKXAJ010025123">
    <property type="protein sequence ID" value="CAH2235312.1"/>
    <property type="molecule type" value="Genomic_DNA"/>
</dbReference>
<accession>A0A8S4RGL1</accession>
<evidence type="ECO:0000313" key="2">
    <source>
        <dbReference type="Proteomes" id="UP000838756"/>
    </source>
</evidence>
<reference evidence="1" key="1">
    <citation type="submission" date="2022-03" db="EMBL/GenBank/DDBJ databases">
        <authorList>
            <person name="Lindestad O."/>
        </authorList>
    </citation>
    <scope>NUCLEOTIDE SEQUENCE</scope>
</reference>
<sequence>MERALLGVCLREHISNEEIRRRAQHIARRTDEHCHSVRVRFQVAGIAKPLWSAHNEVEIRYQTSSWEPLETSPSAVNSCRPVVDVNRFKL</sequence>
<gene>
    <name evidence="1" type="primary">jg5882</name>
    <name evidence="1" type="ORF">PAEG_LOCUS12976</name>
</gene>
<evidence type="ECO:0000313" key="1">
    <source>
        <dbReference type="EMBL" id="CAH2235312.1"/>
    </source>
</evidence>
<dbReference type="AlphaFoldDB" id="A0A8S4RGL1"/>
<dbReference type="Proteomes" id="UP000838756">
    <property type="component" value="Unassembled WGS sequence"/>
</dbReference>
<organism evidence="1 2">
    <name type="scientific">Pararge aegeria aegeria</name>
    <dbReference type="NCBI Taxonomy" id="348720"/>
    <lineage>
        <taxon>Eukaryota</taxon>
        <taxon>Metazoa</taxon>
        <taxon>Ecdysozoa</taxon>
        <taxon>Arthropoda</taxon>
        <taxon>Hexapoda</taxon>
        <taxon>Insecta</taxon>
        <taxon>Pterygota</taxon>
        <taxon>Neoptera</taxon>
        <taxon>Endopterygota</taxon>
        <taxon>Lepidoptera</taxon>
        <taxon>Glossata</taxon>
        <taxon>Ditrysia</taxon>
        <taxon>Papilionoidea</taxon>
        <taxon>Nymphalidae</taxon>
        <taxon>Satyrinae</taxon>
        <taxon>Satyrini</taxon>
        <taxon>Parargina</taxon>
        <taxon>Pararge</taxon>
    </lineage>
</organism>
<comment type="caution">
    <text evidence="1">The sequence shown here is derived from an EMBL/GenBank/DDBJ whole genome shotgun (WGS) entry which is preliminary data.</text>
</comment>
<keyword evidence="2" id="KW-1185">Reference proteome</keyword>
<protein>
    <submittedName>
        <fullName evidence="1">Jg5882 protein</fullName>
    </submittedName>
</protein>
<name>A0A8S4RGL1_9NEOP</name>
<proteinExistence type="predicted"/>